<dbReference type="Pfam" id="PF01381">
    <property type="entry name" value="HTH_3"/>
    <property type="match status" value="1"/>
</dbReference>
<dbReference type="EMBL" id="DXCL01000005">
    <property type="protein sequence ID" value="HIZ02777.1"/>
    <property type="molecule type" value="Genomic_DNA"/>
</dbReference>
<gene>
    <name evidence="2" type="ORF">H9727_00660</name>
</gene>
<feature type="domain" description="HTH cro/C1-type" evidence="1">
    <location>
        <begin position="14"/>
        <end position="68"/>
    </location>
</feature>
<accession>A0A9D2A893</accession>
<dbReference type="GO" id="GO:0003677">
    <property type="term" value="F:DNA binding"/>
    <property type="evidence" value="ECO:0007669"/>
    <property type="project" value="InterPro"/>
</dbReference>
<dbReference type="InterPro" id="IPR001387">
    <property type="entry name" value="Cro/C1-type_HTH"/>
</dbReference>
<name>A0A9D2A893_9FIRM</name>
<dbReference type="AlphaFoldDB" id="A0A9D2A893"/>
<evidence type="ECO:0000313" key="2">
    <source>
        <dbReference type="EMBL" id="HIZ02777.1"/>
    </source>
</evidence>
<reference evidence="2" key="1">
    <citation type="journal article" date="2021" name="PeerJ">
        <title>Extensive microbial diversity within the chicken gut microbiome revealed by metagenomics and culture.</title>
        <authorList>
            <person name="Gilroy R."/>
            <person name="Ravi A."/>
            <person name="Getino M."/>
            <person name="Pursley I."/>
            <person name="Horton D.L."/>
            <person name="Alikhan N.F."/>
            <person name="Baker D."/>
            <person name="Gharbi K."/>
            <person name="Hall N."/>
            <person name="Watson M."/>
            <person name="Adriaenssens E.M."/>
            <person name="Foster-Nyarko E."/>
            <person name="Jarju S."/>
            <person name="Secka A."/>
            <person name="Antonio M."/>
            <person name="Oren A."/>
            <person name="Chaudhuri R.R."/>
            <person name="La Ragione R."/>
            <person name="Hildebrand F."/>
            <person name="Pallen M.J."/>
        </authorList>
    </citation>
    <scope>NUCLEOTIDE SEQUENCE</scope>
    <source>
        <strain evidence="2">CHK187-5294</strain>
    </source>
</reference>
<dbReference type="InterPro" id="IPR010982">
    <property type="entry name" value="Lambda_DNA-bd_dom_sf"/>
</dbReference>
<organism evidence="2 3">
    <name type="scientific">Candidatus Borkfalkia avistercoris</name>
    <dbReference type="NCBI Taxonomy" id="2838504"/>
    <lineage>
        <taxon>Bacteria</taxon>
        <taxon>Bacillati</taxon>
        <taxon>Bacillota</taxon>
        <taxon>Clostridia</taxon>
        <taxon>Christensenellales</taxon>
        <taxon>Christensenellaceae</taxon>
        <taxon>Candidatus Borkfalkia</taxon>
    </lineage>
</organism>
<dbReference type="SUPFAM" id="SSF47413">
    <property type="entry name" value="lambda repressor-like DNA-binding domains"/>
    <property type="match status" value="1"/>
</dbReference>
<dbReference type="PROSITE" id="PS50943">
    <property type="entry name" value="HTH_CROC1"/>
    <property type="match status" value="1"/>
</dbReference>
<sequence>MGKGTLLDEIQVRLRDAIKSSGMSQKEIAEQVGIHPSTVNKYVRTDKFPSIDTFALLCKALNVSSDMILGLKAER</sequence>
<dbReference type="CDD" id="cd00093">
    <property type="entry name" value="HTH_XRE"/>
    <property type="match status" value="1"/>
</dbReference>
<dbReference type="Proteomes" id="UP000824132">
    <property type="component" value="Unassembled WGS sequence"/>
</dbReference>
<evidence type="ECO:0000259" key="1">
    <source>
        <dbReference type="PROSITE" id="PS50943"/>
    </source>
</evidence>
<evidence type="ECO:0000313" key="3">
    <source>
        <dbReference type="Proteomes" id="UP000824132"/>
    </source>
</evidence>
<comment type="caution">
    <text evidence="2">The sequence shown here is derived from an EMBL/GenBank/DDBJ whole genome shotgun (WGS) entry which is preliminary data.</text>
</comment>
<dbReference type="SMART" id="SM00530">
    <property type="entry name" value="HTH_XRE"/>
    <property type="match status" value="1"/>
</dbReference>
<dbReference type="Gene3D" id="1.10.260.40">
    <property type="entry name" value="lambda repressor-like DNA-binding domains"/>
    <property type="match status" value="1"/>
</dbReference>
<reference evidence="2" key="2">
    <citation type="submission" date="2021-04" db="EMBL/GenBank/DDBJ databases">
        <authorList>
            <person name="Gilroy R."/>
        </authorList>
    </citation>
    <scope>NUCLEOTIDE SEQUENCE</scope>
    <source>
        <strain evidence="2">CHK187-5294</strain>
    </source>
</reference>
<proteinExistence type="predicted"/>
<protein>
    <submittedName>
        <fullName evidence="2">Helix-turn-helix domain-containing protein</fullName>
    </submittedName>
</protein>